<accession>A0ABU0FLD6</accession>
<keyword evidence="3" id="KW-0804">Transcription</keyword>
<evidence type="ECO:0000259" key="4">
    <source>
        <dbReference type="PROSITE" id="PS01124"/>
    </source>
</evidence>
<dbReference type="InterPro" id="IPR018062">
    <property type="entry name" value="HTH_AraC-typ_CS"/>
</dbReference>
<dbReference type="Gene3D" id="3.40.50.880">
    <property type="match status" value="1"/>
</dbReference>
<dbReference type="Gene3D" id="1.10.10.60">
    <property type="entry name" value="Homeodomain-like"/>
    <property type="match status" value="2"/>
</dbReference>
<dbReference type="PROSITE" id="PS01124">
    <property type="entry name" value="HTH_ARAC_FAMILY_2"/>
    <property type="match status" value="1"/>
</dbReference>
<dbReference type="InterPro" id="IPR029062">
    <property type="entry name" value="Class_I_gatase-like"/>
</dbReference>
<keyword evidence="2" id="KW-0238">DNA-binding</keyword>
<evidence type="ECO:0000256" key="3">
    <source>
        <dbReference type="ARBA" id="ARBA00023163"/>
    </source>
</evidence>
<name>A0ABU0FLD6_9HYPH</name>
<protein>
    <submittedName>
        <fullName evidence="5">Transcriptional regulator GlxA family with amidase domain</fullName>
    </submittedName>
</protein>
<dbReference type="InterPro" id="IPR018060">
    <property type="entry name" value="HTH_AraC"/>
</dbReference>
<dbReference type="PROSITE" id="PS00041">
    <property type="entry name" value="HTH_ARAC_FAMILY_1"/>
    <property type="match status" value="1"/>
</dbReference>
<dbReference type="InterPro" id="IPR009057">
    <property type="entry name" value="Homeodomain-like_sf"/>
</dbReference>
<dbReference type="Proteomes" id="UP001237448">
    <property type="component" value="Unassembled WGS sequence"/>
</dbReference>
<keyword evidence="6" id="KW-1185">Reference proteome</keyword>
<dbReference type="Pfam" id="PF01965">
    <property type="entry name" value="DJ-1_PfpI"/>
    <property type="match status" value="1"/>
</dbReference>
<evidence type="ECO:0000256" key="1">
    <source>
        <dbReference type="ARBA" id="ARBA00023015"/>
    </source>
</evidence>
<feature type="domain" description="HTH araC/xylS-type" evidence="4">
    <location>
        <begin position="223"/>
        <end position="326"/>
    </location>
</feature>
<reference evidence="5 6" key="1">
    <citation type="submission" date="2023-07" db="EMBL/GenBank/DDBJ databases">
        <title>Genomic Encyclopedia of Type Strains, Phase IV (KMG-IV): sequencing the most valuable type-strain genomes for metagenomic binning, comparative biology and taxonomic classification.</title>
        <authorList>
            <person name="Goeker M."/>
        </authorList>
    </citation>
    <scope>NUCLEOTIDE SEQUENCE [LARGE SCALE GENOMIC DNA]</scope>
    <source>
        <strain evidence="5 6">DSM 5896</strain>
    </source>
</reference>
<dbReference type="InterPro" id="IPR020449">
    <property type="entry name" value="Tscrpt_reg_AraC-type_HTH"/>
</dbReference>
<sequence>MPADDNPFEIALLLYPGVRTAAVYGMIDLFDAANDTALALNGARTASLRVSQWRMAEGGTDVVCVADTHGGRANRPVAVVVLPALGALPTHEVAAPFARWLSERHVDGATLCSVCAGAFLLAETGLLAGRAVTTHWSFAETLSRRFPDIRVEVERMIIDEGDIITAGGIMAWTDLGLCLVDRLLGPAVMLETARFLLVDPPGREQRYYSSFSPPLGHGDEAILKVQRWLQSLAEDDDGMRGVTLAAMAETAGLEERTFLRRFTKATGLKPTEYYQQLRVGKARAMLELTARNVDQVAWAVGYEDPAAFRKVFQRVTGLSPRDYRRRFAAGQAAAALSAAG</sequence>
<dbReference type="SUPFAM" id="SSF46689">
    <property type="entry name" value="Homeodomain-like"/>
    <property type="match status" value="2"/>
</dbReference>
<dbReference type="InterPro" id="IPR052158">
    <property type="entry name" value="INH-QAR"/>
</dbReference>
<dbReference type="SMART" id="SM00342">
    <property type="entry name" value="HTH_ARAC"/>
    <property type="match status" value="1"/>
</dbReference>
<organism evidence="5 6">
    <name type="scientific">Labrys monachus</name>
    <dbReference type="NCBI Taxonomy" id="217067"/>
    <lineage>
        <taxon>Bacteria</taxon>
        <taxon>Pseudomonadati</taxon>
        <taxon>Pseudomonadota</taxon>
        <taxon>Alphaproteobacteria</taxon>
        <taxon>Hyphomicrobiales</taxon>
        <taxon>Xanthobacteraceae</taxon>
        <taxon>Labrys</taxon>
    </lineage>
</organism>
<evidence type="ECO:0000313" key="6">
    <source>
        <dbReference type="Proteomes" id="UP001237448"/>
    </source>
</evidence>
<dbReference type="PANTHER" id="PTHR43130:SF3">
    <property type="entry name" value="HTH-TYPE TRANSCRIPTIONAL REGULATOR RV1931C"/>
    <property type="match status" value="1"/>
</dbReference>
<dbReference type="PRINTS" id="PR00032">
    <property type="entry name" value="HTHARAC"/>
</dbReference>
<dbReference type="Pfam" id="PF12833">
    <property type="entry name" value="HTH_18"/>
    <property type="match status" value="1"/>
</dbReference>
<dbReference type="EMBL" id="JAUSVK010000001">
    <property type="protein sequence ID" value="MDQ0395413.1"/>
    <property type="molecule type" value="Genomic_DNA"/>
</dbReference>
<gene>
    <name evidence="5" type="ORF">J3R73_005205</name>
</gene>
<evidence type="ECO:0000313" key="5">
    <source>
        <dbReference type="EMBL" id="MDQ0395413.1"/>
    </source>
</evidence>
<evidence type="ECO:0000256" key="2">
    <source>
        <dbReference type="ARBA" id="ARBA00023125"/>
    </source>
</evidence>
<dbReference type="PANTHER" id="PTHR43130">
    <property type="entry name" value="ARAC-FAMILY TRANSCRIPTIONAL REGULATOR"/>
    <property type="match status" value="1"/>
</dbReference>
<dbReference type="CDD" id="cd03138">
    <property type="entry name" value="GATase1_AraC_2"/>
    <property type="match status" value="1"/>
</dbReference>
<comment type="caution">
    <text evidence="5">The sequence shown here is derived from an EMBL/GenBank/DDBJ whole genome shotgun (WGS) entry which is preliminary data.</text>
</comment>
<dbReference type="InterPro" id="IPR002818">
    <property type="entry name" value="DJ-1/PfpI"/>
</dbReference>
<keyword evidence="1" id="KW-0805">Transcription regulation</keyword>
<proteinExistence type="predicted"/>
<dbReference type="RefSeq" id="WP_307434084.1">
    <property type="nucleotide sequence ID" value="NZ_JAUSVK010000001.1"/>
</dbReference>
<dbReference type="SUPFAM" id="SSF52317">
    <property type="entry name" value="Class I glutamine amidotransferase-like"/>
    <property type="match status" value="1"/>
</dbReference>